<evidence type="ECO:0000256" key="2">
    <source>
        <dbReference type="ARBA" id="ARBA00007801"/>
    </source>
</evidence>
<evidence type="ECO:0000259" key="6">
    <source>
        <dbReference type="Pfam" id="PF01494"/>
    </source>
</evidence>
<dbReference type="Gene3D" id="3.30.70.2450">
    <property type="match status" value="1"/>
</dbReference>
<dbReference type="Gene3D" id="3.40.30.120">
    <property type="match status" value="1"/>
</dbReference>
<feature type="domain" description="FAD-binding" evidence="6">
    <location>
        <begin position="1"/>
        <end position="39"/>
    </location>
</feature>
<dbReference type="Proteomes" id="UP000007431">
    <property type="component" value="Unassembled WGS sequence"/>
</dbReference>
<evidence type="ECO:0000256" key="1">
    <source>
        <dbReference type="ARBA" id="ARBA00001974"/>
    </source>
</evidence>
<accession>D8PVF8</accession>
<comment type="similarity">
    <text evidence="2">Belongs to the PheA/TfdB FAD monooxygenase family.</text>
</comment>
<dbReference type="eggNOG" id="KOG3855">
    <property type="taxonomic scope" value="Eukaryota"/>
</dbReference>
<evidence type="ECO:0000313" key="8">
    <source>
        <dbReference type="Proteomes" id="UP000007431"/>
    </source>
</evidence>
<evidence type="ECO:0000256" key="4">
    <source>
        <dbReference type="ARBA" id="ARBA00022827"/>
    </source>
</evidence>
<dbReference type="GO" id="GO:0071949">
    <property type="term" value="F:FAD binding"/>
    <property type="evidence" value="ECO:0007669"/>
    <property type="project" value="InterPro"/>
</dbReference>
<gene>
    <name evidence="7" type="ORF">SCHCODRAFT_51756</name>
</gene>
<dbReference type="EMBL" id="GL377303">
    <property type="protein sequence ID" value="EFJ00860.1"/>
    <property type="molecule type" value="Genomic_DNA"/>
</dbReference>
<keyword evidence="4" id="KW-0274">FAD</keyword>
<dbReference type="Gene3D" id="3.50.50.60">
    <property type="entry name" value="FAD/NAD(P)-binding domain"/>
    <property type="match status" value="1"/>
</dbReference>
<evidence type="ECO:0000256" key="5">
    <source>
        <dbReference type="ARBA" id="ARBA00023002"/>
    </source>
</evidence>
<name>D8PVF8_SCHCM</name>
<dbReference type="InterPro" id="IPR050641">
    <property type="entry name" value="RIFMO-like"/>
</dbReference>
<dbReference type="InterPro" id="IPR036188">
    <property type="entry name" value="FAD/NAD-bd_sf"/>
</dbReference>
<protein>
    <recommendedName>
        <fullName evidence="6">FAD-binding domain-containing protein</fullName>
    </recommendedName>
</protein>
<dbReference type="OMA" id="MAVEMEH"/>
<dbReference type="PANTHER" id="PTHR43004:SF19">
    <property type="entry name" value="BINDING MONOOXYGENASE, PUTATIVE (JCVI)-RELATED"/>
    <property type="match status" value="1"/>
</dbReference>
<dbReference type="SUPFAM" id="SSF52833">
    <property type="entry name" value="Thioredoxin-like"/>
    <property type="match status" value="1"/>
</dbReference>
<organism evidence="8">
    <name type="scientific">Schizophyllum commune (strain H4-8 / FGSC 9210)</name>
    <name type="common">Split gill fungus</name>
    <dbReference type="NCBI Taxonomy" id="578458"/>
    <lineage>
        <taxon>Eukaryota</taxon>
        <taxon>Fungi</taxon>
        <taxon>Dikarya</taxon>
        <taxon>Basidiomycota</taxon>
        <taxon>Agaricomycotina</taxon>
        <taxon>Agaricomycetes</taxon>
        <taxon>Agaricomycetidae</taxon>
        <taxon>Agaricales</taxon>
        <taxon>Schizophyllaceae</taxon>
        <taxon>Schizophyllum</taxon>
    </lineage>
</organism>
<dbReference type="PRINTS" id="PR00420">
    <property type="entry name" value="RNGMNOXGNASE"/>
</dbReference>
<evidence type="ECO:0000256" key="3">
    <source>
        <dbReference type="ARBA" id="ARBA00022630"/>
    </source>
</evidence>
<keyword evidence="5" id="KW-0560">Oxidoreductase</keyword>
<dbReference type="KEGG" id="scm:SCHCO_01168026"/>
<dbReference type="GO" id="GO:0016709">
    <property type="term" value="F:oxidoreductase activity, acting on paired donors, with incorporation or reduction of molecular oxygen, NAD(P)H as one donor, and incorporation of one atom of oxygen"/>
    <property type="evidence" value="ECO:0007669"/>
    <property type="project" value="UniProtKB-ARBA"/>
</dbReference>
<dbReference type="PANTHER" id="PTHR43004">
    <property type="entry name" value="TRK SYSTEM POTASSIUM UPTAKE PROTEIN"/>
    <property type="match status" value="1"/>
</dbReference>
<comment type="cofactor">
    <cofactor evidence="1">
        <name>FAD</name>
        <dbReference type="ChEBI" id="CHEBI:57692"/>
    </cofactor>
</comment>
<proteinExistence type="inferred from homology"/>
<dbReference type="SUPFAM" id="SSF51905">
    <property type="entry name" value="FAD/NAD(P)-binding domain"/>
    <property type="match status" value="1"/>
</dbReference>
<feature type="domain" description="FAD-binding" evidence="6">
    <location>
        <begin position="58"/>
        <end position="375"/>
    </location>
</feature>
<reference evidence="7 8" key="1">
    <citation type="journal article" date="2010" name="Nat. Biotechnol.">
        <title>Genome sequence of the model mushroom Schizophyllum commune.</title>
        <authorList>
            <person name="Ohm R.A."/>
            <person name="de Jong J.F."/>
            <person name="Lugones L.G."/>
            <person name="Aerts A."/>
            <person name="Kothe E."/>
            <person name="Stajich J.E."/>
            <person name="de Vries R.P."/>
            <person name="Record E."/>
            <person name="Levasseur A."/>
            <person name="Baker S.E."/>
            <person name="Bartholomew K.A."/>
            <person name="Coutinho P.M."/>
            <person name="Erdmann S."/>
            <person name="Fowler T.J."/>
            <person name="Gathman A.C."/>
            <person name="Lombard V."/>
            <person name="Henrissat B."/>
            <person name="Knabe N."/>
            <person name="Kuees U."/>
            <person name="Lilly W.W."/>
            <person name="Lindquist E."/>
            <person name="Lucas S."/>
            <person name="Magnuson J.K."/>
            <person name="Piumi F."/>
            <person name="Raudaskoski M."/>
            <person name="Salamov A."/>
            <person name="Schmutz J."/>
            <person name="Schwarze F.W.M.R."/>
            <person name="vanKuyk P.A."/>
            <person name="Horton J.S."/>
            <person name="Grigoriev I.V."/>
            <person name="Woesten H.A.B."/>
        </authorList>
    </citation>
    <scope>NUCLEOTIDE SEQUENCE [LARGE SCALE GENOMIC DNA]</scope>
    <source>
        <strain evidence="8">H4-8 / FGSC 9210</strain>
    </source>
</reference>
<dbReference type="AlphaFoldDB" id="D8PVF8"/>
<keyword evidence="3" id="KW-0285">Flavoprotein</keyword>
<dbReference type="VEuPathDB" id="FungiDB:SCHCODRAFT_01168026"/>
<dbReference type="InterPro" id="IPR002938">
    <property type="entry name" value="FAD-bd"/>
</dbReference>
<dbReference type="InParanoid" id="D8PVF8"/>
<dbReference type="HOGENOM" id="CLU_009665_20_3_1"/>
<feature type="non-terminal residue" evidence="7">
    <location>
        <position position="1"/>
    </location>
</feature>
<dbReference type="OrthoDB" id="2690153at2759"/>
<sequence>VGAGPTGLTLALALLKNGVSVRIIDKLKEPRVGQKGTGIMACRPFFLVLSPSKLIRKLQPRTQEVLNTLGVLDDVYRNSMSVHSKRRRIYEMPGAVKVAKEVPLAPEMPATPDRPWPMVRGMGQDRFEALLSRHLEALGCKVERGTELRSFTQDANLVHVELAKPDGSNECTGFEFMVGADGGHSAVRKGLGLSFLGETREEQAMVVGDIEVKKGLNASHCRITSTSSMRLEREPGLCRTRSPSAREVGLPGLFILMAGNSTASDKPLDTREGFIEHFYRSTGRTDIEFGELKCASWWRPNIRMVDKFGEGRVFVAGDAAHTHSPTGGQGMNSSVQDGFNLAWKLALVHKNLAPPSLLDTYSAERLPVIAAMLQKTTELLNKTFQSFGNGAKQYVGYAQDAWNRDSELYMFGVNYRGSSIVLDERSPAQDAIPSAYGSGEGGLRAGDRAPSAPVRCAALLEVQKLFDVFSCARHTILIFADEEQAVQSVVETTNALPAGVAETFVIASQGSSLALPDVKVLEDLGGHAHSAYEVSQKPIIVIVRPDGAIGAIVLEAAGVGRYFGRILA</sequence>
<keyword evidence="8" id="KW-1185">Reference proteome</keyword>
<dbReference type="InterPro" id="IPR036249">
    <property type="entry name" value="Thioredoxin-like_sf"/>
</dbReference>
<evidence type="ECO:0000313" key="7">
    <source>
        <dbReference type="EMBL" id="EFJ00860.1"/>
    </source>
</evidence>
<dbReference type="Pfam" id="PF01494">
    <property type="entry name" value="FAD_binding_3"/>
    <property type="match status" value="2"/>
</dbReference>
<dbReference type="GeneID" id="9595453"/>